<comment type="similarity">
    <text evidence="1 4">Belongs to the yippee family.</text>
</comment>
<dbReference type="Pfam" id="PF03226">
    <property type="entry name" value="Yippee-Mis18"/>
    <property type="match status" value="1"/>
</dbReference>
<dbReference type="PANTHER" id="PTHR13848">
    <property type="entry name" value="PROTEIN YIPPEE-LIKE CG15309-RELATED"/>
    <property type="match status" value="1"/>
</dbReference>
<dbReference type="InterPro" id="IPR039058">
    <property type="entry name" value="Yippee_fam"/>
</dbReference>
<dbReference type="InterPro" id="IPR034751">
    <property type="entry name" value="Yippee"/>
</dbReference>
<evidence type="ECO:0000256" key="4">
    <source>
        <dbReference type="RuleBase" id="RU110713"/>
    </source>
</evidence>
<dbReference type="PROSITE" id="PS51792">
    <property type="entry name" value="YIPPEE"/>
    <property type="match status" value="1"/>
</dbReference>
<evidence type="ECO:0000313" key="6">
    <source>
        <dbReference type="EMBL" id="KAL3754222.1"/>
    </source>
</evidence>
<keyword evidence="3" id="KW-0862">Zinc</keyword>
<evidence type="ECO:0000259" key="5">
    <source>
        <dbReference type="PROSITE" id="PS51792"/>
    </source>
</evidence>
<dbReference type="Proteomes" id="UP001634007">
    <property type="component" value="Unassembled WGS sequence"/>
</dbReference>
<reference evidence="6 7" key="1">
    <citation type="submission" date="2024-11" db="EMBL/GenBank/DDBJ databases">
        <title>Chromosome-level genome assembly of Eucalyptus globulus Labill. provides insights into its genome evolution.</title>
        <authorList>
            <person name="Li X."/>
        </authorList>
    </citation>
    <scope>NUCLEOTIDE SEQUENCE [LARGE SCALE GENOMIC DNA]</scope>
    <source>
        <strain evidence="6">CL2024</strain>
        <tissue evidence="6">Fresh tender leaves</tissue>
    </source>
</reference>
<evidence type="ECO:0000256" key="3">
    <source>
        <dbReference type="ARBA" id="ARBA00022833"/>
    </source>
</evidence>
<dbReference type="InterPro" id="IPR004910">
    <property type="entry name" value="Yippee/Mis18/Cereblon"/>
</dbReference>
<protein>
    <recommendedName>
        <fullName evidence="4">Protein yippee-like</fullName>
    </recommendedName>
</protein>
<evidence type="ECO:0000256" key="1">
    <source>
        <dbReference type="ARBA" id="ARBA00005613"/>
    </source>
</evidence>
<keyword evidence="2" id="KW-0479">Metal-binding</keyword>
<dbReference type="GO" id="GO:0046872">
    <property type="term" value="F:metal ion binding"/>
    <property type="evidence" value="ECO:0007669"/>
    <property type="project" value="UniProtKB-KW"/>
</dbReference>
<keyword evidence="7" id="KW-1185">Reference proteome</keyword>
<proteinExistence type="inferred from homology"/>
<dbReference type="EMBL" id="JBJKBG010000001">
    <property type="protein sequence ID" value="KAL3754222.1"/>
    <property type="molecule type" value="Genomic_DNA"/>
</dbReference>
<dbReference type="AlphaFoldDB" id="A0ABD3LWA4"/>
<gene>
    <name evidence="6" type="ORF">ACJRO7_001459</name>
</gene>
<organism evidence="6 7">
    <name type="scientific">Eucalyptus globulus</name>
    <name type="common">Tasmanian blue gum</name>
    <dbReference type="NCBI Taxonomy" id="34317"/>
    <lineage>
        <taxon>Eukaryota</taxon>
        <taxon>Viridiplantae</taxon>
        <taxon>Streptophyta</taxon>
        <taxon>Embryophyta</taxon>
        <taxon>Tracheophyta</taxon>
        <taxon>Spermatophyta</taxon>
        <taxon>Magnoliopsida</taxon>
        <taxon>eudicotyledons</taxon>
        <taxon>Gunneridae</taxon>
        <taxon>Pentapetalae</taxon>
        <taxon>rosids</taxon>
        <taxon>malvids</taxon>
        <taxon>Myrtales</taxon>
        <taxon>Myrtaceae</taxon>
        <taxon>Myrtoideae</taxon>
        <taxon>Eucalypteae</taxon>
        <taxon>Eucalyptus</taxon>
    </lineage>
</organism>
<feature type="domain" description="Yippee" evidence="5">
    <location>
        <begin position="57"/>
        <end position="154"/>
    </location>
</feature>
<accession>A0ABD3LWA4</accession>
<name>A0ABD3LWA4_EUCGL</name>
<comment type="caution">
    <text evidence="6">The sequence shown here is derived from an EMBL/GenBank/DDBJ whole genome shotgun (WGS) entry which is preliminary data.</text>
</comment>
<evidence type="ECO:0000313" key="7">
    <source>
        <dbReference type="Proteomes" id="UP001634007"/>
    </source>
</evidence>
<sequence>MQSNGRFFSKSQVSQLSAPLKTCSFTSDSSARCFFFLLLLHRNLVALLSMAEFVGRPFFSCRNCRKPVALADDILSRKFRAKWGPAYMFTNAMNVVVGRTQERQLMTGVFAVADVYCSNCHEEMGWKYVRAHDPKQKHKEGRFVIDLSKIVKEY</sequence>
<evidence type="ECO:0000256" key="2">
    <source>
        <dbReference type="ARBA" id="ARBA00022723"/>
    </source>
</evidence>